<gene>
    <name evidence="1" type="ORF">ACTOB_005223</name>
</gene>
<organism evidence="1 2">
    <name type="scientific">Actinoplanes oblitus</name>
    <dbReference type="NCBI Taxonomy" id="3040509"/>
    <lineage>
        <taxon>Bacteria</taxon>
        <taxon>Bacillati</taxon>
        <taxon>Actinomycetota</taxon>
        <taxon>Actinomycetes</taxon>
        <taxon>Micromonosporales</taxon>
        <taxon>Micromonosporaceae</taxon>
        <taxon>Actinoplanes</taxon>
    </lineage>
</organism>
<dbReference type="Proteomes" id="UP001240150">
    <property type="component" value="Chromosome"/>
</dbReference>
<name>A0ABY8W623_9ACTN</name>
<dbReference type="SUPFAM" id="SSF50494">
    <property type="entry name" value="Trypsin-like serine proteases"/>
    <property type="match status" value="1"/>
</dbReference>
<dbReference type="Pfam" id="PF13365">
    <property type="entry name" value="Trypsin_2"/>
    <property type="match status" value="1"/>
</dbReference>
<evidence type="ECO:0000313" key="1">
    <source>
        <dbReference type="EMBL" id="WIM93250.1"/>
    </source>
</evidence>
<accession>A0ABY8W623</accession>
<dbReference type="InterPro" id="IPR009003">
    <property type="entry name" value="Peptidase_S1_PA"/>
</dbReference>
<dbReference type="Gene3D" id="2.40.10.10">
    <property type="entry name" value="Trypsin-like serine proteases"/>
    <property type="match status" value="1"/>
</dbReference>
<sequence length="1930" mass="201026">MSSTGHPARARLAEVLVNRADGFARRGTGYLVAPGLVLTAAHVVAGARTVAVWLGSPRELETADGIGVDLAATLLDPEADLALLPLSRSPAGVEPVLLGRLDRELPEPVPAVFAGFPRFKVRPAPGRPGVLLRELRLATGWINPGSDAKTGTLELAVREPPAEDPQPREHSPWEGMSGAAVWVSGRLIGVVGQHHPGEGLAVLTVRPLTALFDGPDPDRWRAALPQLGPSAAELFPATPPAARHLKLRGASDLIAEFMPPVLIGRQAELDELAGFATSGRWRWVRGEAFTGKSALLSWFALHPPEGVDVAAFALRSTTAQADAATVLSLLNPQLAALAMRPDPKESGVVWERTREFLTLLAEAGEAGRQRGRRLLVLIDGLDEDLTRESGLAVAAWLPDERTLPAGACLLVSSRSGVAVPVPAGHPLWNAVTVLEPSEVAADIEQIAAREIRQVRQGRDETTALLGFLTVAYGGLSPAELALLVRRRGGGPLDAVAVSDRLEGLLGRTVSRTQDPDGLAADLRVFSHAALRGGSARQLAGVLDDYRHTIDELAAEYRERGWPGDTPRYLLRAYPRQLVVEADGLPPGDQRRASIVAILTALVDSPARGARLLERIGHPAAHNDEITAVQELLLRSAEPGEALLRRLLALSLARHPIAGGMAKVAREIAPIWVRTGRARPAHAFARAVQDRVERDFALRAVGVAAAGQPGELALALEVADELRGRDEALQVLAAAVAAEARRDVGAAVLLAQSAGSPVACVDVLTRAAGENDKTDTASRTALCTAARGHAEAIRSTADRARALALVARTDRAAAREIAARALVLAPAVPDPHERRGLVARLISAVFPGPGHPDPPEVIGWVTEPGGDPAGTATSLGLVLNAWAETGLVGPGEAAVRQLLVLALQWAGTQEDHHTAAVRLLEATGDDIDPAVMAHTLTLVERDRALQEAVTAVLAEPSGPAVAELRDRVAAVTAHAMAHPDPASGQGSVVGMVLSLHLRGLTAEAERSLAALPPDLRAVCAHYLAVRLAEDGDFARATAVAGLGDDRPTRAATLAEIAVRVARTGAAEAAVELLAQVPEHRAAALLALVPELPDGCPAPLLVRCAGEAAAVLGEIADAEAAAEQLARLAARLARAGQAGAAIDLVAAAAPEEYDTWTLVLAGMLLCRDGHRDDITPFAEAVPVPARPRVLGGVAAQFHKDYAQDEARAYAAAAARAALALGDPERVQQSLAEVAGQWSEVILGDDLRIAAADVLIDEPEELFWAFLGGIAEPEPCEPVLNHLMGVELRRDQHEDALATAQALIEVAAAGDRAASRWHQLSNLGVLARDGWLTPILAMIAELPDPAVRVTIYARLAGSAPLAGDRDALRAIAAAYRAAPPTVETDEFYGSRSLVHTLATHGATEDALAVARVSDRPGELLALVARTLLDQDRPDESAAAVAEAVHTTGRSRKPQREADLVLAVTDTLVAAGFTDRAGTVLERLLTDRPDWFEAHDRVRLLARAAALLAGRDRAEAARSYATEAVTAARDAADTSGFLRMLGCTAGAVALSSAGLDGAEDLAAIAAEAAADAGDLLLFQQHVAGCVAELAGAGLLGAAAAMARSIPDLDLRCDAFAEVGTGLAGRGDATALGSLIAEVAALGDTAAVTLTVAWLTGESGAAEEAIAVLRSCPAPADRARGLAGLLHTAAFAGSPPERAELITAEADRLPGQSAAVLFGLARQLVRSGISATATVDRAVELAGADAAERLIEYADGLGADGRRAAAADAARRAVALSPADRPEVRVRAQLCRAIWRSAGGADTAALVPEVHRLAVGTLLDIAARLRKLGRVEASAPFVGAALADSLVTPERLCAHDLPDLALDQLLARSGAGPSADELTVVVRTAREIGDTGTAGRAIARLVVSPEFREHLHLLPGEILATAIDDGQLTFGPAGA</sequence>
<keyword evidence="2" id="KW-1185">Reference proteome</keyword>
<evidence type="ECO:0000313" key="2">
    <source>
        <dbReference type="Proteomes" id="UP001240150"/>
    </source>
</evidence>
<proteinExistence type="predicted"/>
<reference evidence="1 2" key="1">
    <citation type="submission" date="2023-06" db="EMBL/GenBank/DDBJ databases">
        <authorList>
            <person name="Yushchuk O."/>
            <person name="Binda E."/>
            <person name="Ruckert-Reed C."/>
            <person name="Fedorenko V."/>
            <person name="Kalinowski J."/>
            <person name="Marinelli F."/>
        </authorList>
    </citation>
    <scope>NUCLEOTIDE SEQUENCE [LARGE SCALE GENOMIC DNA]</scope>
    <source>
        <strain evidence="1 2">NRRL 3884</strain>
    </source>
</reference>
<protein>
    <submittedName>
        <fullName evidence="1">Trypsin-like peptidase domain-containing protein</fullName>
    </submittedName>
</protein>
<dbReference type="InterPro" id="IPR043504">
    <property type="entry name" value="Peptidase_S1_PA_chymotrypsin"/>
</dbReference>
<dbReference type="EMBL" id="CP126980">
    <property type="protein sequence ID" value="WIM93250.1"/>
    <property type="molecule type" value="Genomic_DNA"/>
</dbReference>
<dbReference type="RefSeq" id="WP_284914458.1">
    <property type="nucleotide sequence ID" value="NZ_CP126980.1"/>
</dbReference>